<protein>
    <submittedName>
        <fullName evidence="3">NR LBD domain-containing protein</fullName>
    </submittedName>
</protein>
<evidence type="ECO:0000256" key="1">
    <source>
        <dbReference type="SAM" id="MobiDB-lite"/>
    </source>
</evidence>
<feature type="region of interest" description="Disordered" evidence="1">
    <location>
        <begin position="82"/>
        <end position="107"/>
    </location>
</feature>
<keyword evidence="2" id="KW-1185">Reference proteome</keyword>
<organism evidence="2 3">
    <name type="scientific">Steinernema glaseri</name>
    <dbReference type="NCBI Taxonomy" id="37863"/>
    <lineage>
        <taxon>Eukaryota</taxon>
        <taxon>Metazoa</taxon>
        <taxon>Ecdysozoa</taxon>
        <taxon>Nematoda</taxon>
        <taxon>Chromadorea</taxon>
        <taxon>Rhabditida</taxon>
        <taxon>Tylenchina</taxon>
        <taxon>Panagrolaimomorpha</taxon>
        <taxon>Strongyloidoidea</taxon>
        <taxon>Steinernematidae</taxon>
        <taxon>Steinernema</taxon>
    </lineage>
</organism>
<reference evidence="3" key="1">
    <citation type="submission" date="2016-11" db="UniProtKB">
        <authorList>
            <consortium name="WormBaseParasite"/>
        </authorList>
    </citation>
    <scope>IDENTIFICATION</scope>
</reference>
<accession>A0A1I8ARE2</accession>
<sequence length="234" mass="26663">MSYKAARKAVVLPAVACPVSHDYNPSIPLWRTAWRHESVYLICARLLTCQSANYVHACTANWLPGREQTKSFADDQDSIFATSMDLPPSSLKSAAPDQETTENNVPRSPESFVTFCEDWLLKRFLAEYGLFLNVPLEHIVLDEGRVNLMETFLNAGSAVEINYVRVRDRNIGSTIAVNQIYRSLEYVVQRRRADARYNRCLENHLKYLFDALFVRRIGELCEALKADVNIGDQL</sequence>
<dbReference type="WBParaSite" id="L893_g8398.t1">
    <property type="protein sequence ID" value="L893_g8398.t1"/>
    <property type="gene ID" value="L893_g8398"/>
</dbReference>
<dbReference type="Proteomes" id="UP000095287">
    <property type="component" value="Unplaced"/>
</dbReference>
<dbReference type="AlphaFoldDB" id="A0A1I8ARE2"/>
<evidence type="ECO:0000313" key="3">
    <source>
        <dbReference type="WBParaSite" id="L893_g8398.t1"/>
    </source>
</evidence>
<proteinExistence type="predicted"/>
<evidence type="ECO:0000313" key="2">
    <source>
        <dbReference type="Proteomes" id="UP000095287"/>
    </source>
</evidence>
<name>A0A1I8ARE2_9BILA</name>